<dbReference type="EMBL" id="LAZR01039334">
    <property type="protein sequence ID" value="KKL17250.1"/>
    <property type="molecule type" value="Genomic_DNA"/>
</dbReference>
<dbReference type="AlphaFoldDB" id="A0A0F9B6M2"/>
<protein>
    <submittedName>
        <fullName evidence="1">Uncharacterized protein</fullName>
    </submittedName>
</protein>
<name>A0A0F9B6M2_9ZZZZ</name>
<comment type="caution">
    <text evidence="1">The sequence shown here is derived from an EMBL/GenBank/DDBJ whole genome shotgun (WGS) entry which is preliminary data.</text>
</comment>
<accession>A0A0F9B6M2</accession>
<reference evidence="1" key="1">
    <citation type="journal article" date="2015" name="Nature">
        <title>Complex archaea that bridge the gap between prokaryotes and eukaryotes.</title>
        <authorList>
            <person name="Spang A."/>
            <person name="Saw J.H."/>
            <person name="Jorgensen S.L."/>
            <person name="Zaremba-Niedzwiedzka K."/>
            <person name="Martijn J."/>
            <person name="Lind A.E."/>
            <person name="van Eijk R."/>
            <person name="Schleper C."/>
            <person name="Guy L."/>
            <person name="Ettema T.J."/>
        </authorList>
    </citation>
    <scope>NUCLEOTIDE SEQUENCE</scope>
</reference>
<organism evidence="1">
    <name type="scientific">marine sediment metagenome</name>
    <dbReference type="NCBI Taxonomy" id="412755"/>
    <lineage>
        <taxon>unclassified sequences</taxon>
        <taxon>metagenomes</taxon>
        <taxon>ecological metagenomes</taxon>
    </lineage>
</organism>
<evidence type="ECO:0000313" key="1">
    <source>
        <dbReference type="EMBL" id="KKL17250.1"/>
    </source>
</evidence>
<proteinExistence type="predicted"/>
<gene>
    <name evidence="1" type="ORF">LCGC14_2487450</name>
</gene>
<sequence>MKNSIANMYVDVVFTDGDWEIFKLRSNHVYAHHMGCGTEEDFPFYKEHGTCTCPIPEGIQVLIMFNNDKYKCEVEKTWDGEYTYSGCKWYNYDNYDLRGLRYFED</sequence>